<dbReference type="AlphaFoldDB" id="A0A426FNS0"/>
<protein>
    <recommendedName>
        <fullName evidence="3">Essential protein Yae1 N-terminal domain-containing protein</fullName>
    </recommendedName>
</protein>
<gene>
    <name evidence="1" type="ORF">EHV23_13415</name>
</gene>
<name>A0A426FNS0_9BURK</name>
<reference evidence="1 2" key="1">
    <citation type="submission" date="2018-11" db="EMBL/GenBank/DDBJ databases">
        <title>Genome sequencing of Lautropia sp. KCOM 2505 (= ChDC F240).</title>
        <authorList>
            <person name="Kook J.-K."/>
            <person name="Park S.-N."/>
            <person name="Lim Y.K."/>
        </authorList>
    </citation>
    <scope>NUCLEOTIDE SEQUENCE [LARGE SCALE GENOMIC DNA]</scope>
    <source>
        <strain evidence="1 2">KCOM 2505</strain>
    </source>
</reference>
<evidence type="ECO:0008006" key="3">
    <source>
        <dbReference type="Google" id="ProtNLM"/>
    </source>
</evidence>
<organism evidence="1 2">
    <name type="scientific">Lautropia dentalis</name>
    <dbReference type="NCBI Taxonomy" id="2490857"/>
    <lineage>
        <taxon>Bacteria</taxon>
        <taxon>Pseudomonadati</taxon>
        <taxon>Pseudomonadota</taxon>
        <taxon>Betaproteobacteria</taxon>
        <taxon>Burkholderiales</taxon>
        <taxon>Burkholderiaceae</taxon>
        <taxon>Lautropia</taxon>
    </lineage>
</organism>
<dbReference type="OrthoDB" id="6986010at2"/>
<dbReference type="EMBL" id="RRUE01000002">
    <property type="protein sequence ID" value="RRN44315.1"/>
    <property type="molecule type" value="Genomic_DNA"/>
</dbReference>
<dbReference type="RefSeq" id="WP_125096510.1">
    <property type="nucleotide sequence ID" value="NZ_RRUE01000002.1"/>
</dbReference>
<keyword evidence="2" id="KW-1185">Reference proteome</keyword>
<comment type="caution">
    <text evidence="1">The sequence shown here is derived from an EMBL/GenBank/DDBJ whole genome shotgun (WGS) entry which is preliminary data.</text>
</comment>
<evidence type="ECO:0000313" key="2">
    <source>
        <dbReference type="Proteomes" id="UP000270261"/>
    </source>
</evidence>
<dbReference type="Proteomes" id="UP000270261">
    <property type="component" value="Unassembled WGS sequence"/>
</dbReference>
<evidence type="ECO:0000313" key="1">
    <source>
        <dbReference type="EMBL" id="RRN44315.1"/>
    </source>
</evidence>
<sequence>MNGSNNAGGKINLSGTYGLGLEMDPWAYEARGRNRGIEIGRQEGYSSGISVGNDEGLISGIGIGADIAWNEANAIIDQLKDDFNEERNDGNKAAVALNALRETVETLIKENPKAASHIRKVFIKNYKKEVVESVRDGFIKIPLHSDPSFMRTSPKMFEFIISAL</sequence>
<proteinExistence type="predicted"/>
<accession>A0A426FNS0</accession>